<feature type="region of interest" description="Disordered" evidence="1">
    <location>
        <begin position="451"/>
        <end position="470"/>
    </location>
</feature>
<dbReference type="EMBL" id="JALJAT010000002">
    <property type="protein sequence ID" value="KAK4474038.1"/>
    <property type="molecule type" value="Genomic_DNA"/>
</dbReference>
<evidence type="ECO:0000256" key="1">
    <source>
        <dbReference type="SAM" id="MobiDB-lite"/>
    </source>
</evidence>
<feature type="region of interest" description="Disordered" evidence="1">
    <location>
        <begin position="1"/>
        <end position="24"/>
    </location>
</feature>
<feature type="compositionally biased region" description="Polar residues" evidence="1">
    <location>
        <begin position="459"/>
        <end position="470"/>
    </location>
</feature>
<feature type="region of interest" description="Disordered" evidence="1">
    <location>
        <begin position="78"/>
        <end position="132"/>
    </location>
</feature>
<comment type="caution">
    <text evidence="2">The sequence shown here is derived from an EMBL/GenBank/DDBJ whole genome shotgun (WGS) entry which is preliminary data.</text>
</comment>
<evidence type="ECO:0000313" key="3">
    <source>
        <dbReference type="Proteomes" id="UP001292079"/>
    </source>
</evidence>
<dbReference type="Proteomes" id="UP001292079">
    <property type="component" value="Unassembled WGS sequence"/>
</dbReference>
<feature type="region of interest" description="Disordered" evidence="1">
    <location>
        <begin position="198"/>
        <end position="235"/>
    </location>
</feature>
<feature type="region of interest" description="Disordered" evidence="1">
    <location>
        <begin position="248"/>
        <end position="274"/>
    </location>
</feature>
<accession>A0AAE2D769</accession>
<keyword evidence="3" id="KW-1185">Reference proteome</keyword>
<protein>
    <submittedName>
        <fullName evidence="2">Uncharacterized protein</fullName>
    </submittedName>
</protein>
<evidence type="ECO:0000313" key="2">
    <source>
        <dbReference type="EMBL" id="KAK4474038.1"/>
    </source>
</evidence>
<reference evidence="2" key="1">
    <citation type="submission" date="2022-04" db="EMBL/GenBank/DDBJ databases">
        <authorList>
            <person name="Xu L."/>
            <person name="Lv Z."/>
        </authorList>
    </citation>
    <scope>NUCLEOTIDE SEQUENCE</scope>
    <source>
        <strain evidence="2">LV_2022a</strain>
    </source>
</reference>
<dbReference type="AlphaFoldDB" id="A0AAE2D769"/>
<proteinExistence type="predicted"/>
<reference evidence="2" key="2">
    <citation type="journal article" date="2023" name="Infect Dis Poverty">
        <title>Chromosome-scale genome of the human blood fluke Schistosoma mekongi and its implications for public health.</title>
        <authorList>
            <person name="Zhou M."/>
            <person name="Xu L."/>
            <person name="Xu D."/>
            <person name="Chen W."/>
            <person name="Khan J."/>
            <person name="Hu Y."/>
            <person name="Huang H."/>
            <person name="Wei H."/>
            <person name="Zhang Y."/>
            <person name="Chusongsang P."/>
            <person name="Tanasarnprasert K."/>
            <person name="Hu X."/>
            <person name="Limpanont Y."/>
            <person name="Lv Z."/>
        </authorList>
    </citation>
    <scope>NUCLEOTIDE SEQUENCE</scope>
    <source>
        <strain evidence="2">LV_2022a</strain>
    </source>
</reference>
<gene>
    <name evidence="2" type="ORF">MN116_003350</name>
</gene>
<feature type="compositionally biased region" description="Low complexity" evidence="1">
    <location>
        <begin position="261"/>
        <end position="274"/>
    </location>
</feature>
<feature type="compositionally biased region" description="Polar residues" evidence="1">
    <location>
        <begin position="78"/>
        <end position="104"/>
    </location>
</feature>
<feature type="compositionally biased region" description="Low complexity" evidence="1">
    <location>
        <begin position="113"/>
        <end position="124"/>
    </location>
</feature>
<name>A0AAE2D769_SCHME</name>
<sequence>MESDKSGLIKSPYSALKKQGQTSNIRGQIRSLAHKMTPQPLTRLDEIKHQQNPVITEESSATRINTRLFNARKQFSKPSVPTISFDDQNSLTTSPQSLRSTFSHTPMYKTDSFESGSSMPVSPSESHHSPNFEKNLTHVTTTMRALSTSPRIGSPNALIPPYNKSLQPLAFSYDSLNPDVHVDKCNVQCLTNKGINDKQIHSTNNRTKPKGLLSPKSDHTRGTQMKGRSFISTTSPSDDVLLGLVHQKSTESHDSSISMPSVTSSGGSPYTTGSSQLLLKQNQKRDKLYRSTEASFSTDDQGIQLPEQHIVRRSSYEMATGKMDLPVKSRKKNFWKEALCSLKGKKDSLFKKQMKQSDECMEFGDPVYHLLRCAASPGHQPSTCKCVCHLENGDECHKVITEMSTPIKVICAPAARRKSQYSAQSNNTPNYNQHFTSTDINNHTIQSKTKYTTFKKGRNNSNSQQFMHQT</sequence>
<organism evidence="2 3">
    <name type="scientific">Schistosoma mekongi</name>
    <name type="common">Parasitic worm</name>
    <dbReference type="NCBI Taxonomy" id="38744"/>
    <lineage>
        <taxon>Eukaryota</taxon>
        <taxon>Metazoa</taxon>
        <taxon>Spiralia</taxon>
        <taxon>Lophotrochozoa</taxon>
        <taxon>Platyhelminthes</taxon>
        <taxon>Trematoda</taxon>
        <taxon>Digenea</taxon>
        <taxon>Strigeidida</taxon>
        <taxon>Schistosomatoidea</taxon>
        <taxon>Schistosomatidae</taxon>
        <taxon>Schistosoma</taxon>
    </lineage>
</organism>